<reference evidence="13 14" key="1">
    <citation type="submission" date="2019-01" db="EMBL/GenBank/DDBJ databases">
        <authorList>
            <person name="Chen W.-M."/>
        </authorList>
    </citation>
    <scope>NUCLEOTIDE SEQUENCE [LARGE SCALE GENOMIC DNA]</scope>
    <source>
        <strain evidence="13 14">TER-1</strain>
    </source>
</reference>
<dbReference type="InterPro" id="IPR003594">
    <property type="entry name" value="HATPase_dom"/>
</dbReference>
<dbReference type="InterPro" id="IPR043150">
    <property type="entry name" value="Phytochrome_PHY_sf"/>
</dbReference>
<dbReference type="Proteomes" id="UP000286997">
    <property type="component" value="Unassembled WGS sequence"/>
</dbReference>
<comment type="similarity">
    <text evidence="2">In the N-terminal section; belongs to the phytochrome family.</text>
</comment>
<dbReference type="GO" id="GO:0030295">
    <property type="term" value="F:protein kinase activator activity"/>
    <property type="evidence" value="ECO:0007669"/>
    <property type="project" value="TreeGrafter"/>
</dbReference>
<dbReference type="PRINTS" id="PR01033">
    <property type="entry name" value="PHYTOCHROME"/>
</dbReference>
<dbReference type="GO" id="GO:0009881">
    <property type="term" value="F:photoreceptor activity"/>
    <property type="evidence" value="ECO:0007669"/>
    <property type="project" value="UniProtKB-KW"/>
</dbReference>
<dbReference type="InterPro" id="IPR005467">
    <property type="entry name" value="His_kinase_dom"/>
</dbReference>
<dbReference type="Gene3D" id="3.30.450.20">
    <property type="entry name" value="PAS domain"/>
    <property type="match status" value="1"/>
</dbReference>
<evidence type="ECO:0000256" key="1">
    <source>
        <dbReference type="ARBA" id="ARBA00000085"/>
    </source>
</evidence>
<dbReference type="FunFam" id="3.30.565.10:FF:000006">
    <property type="entry name" value="Sensor histidine kinase WalK"/>
    <property type="match status" value="1"/>
</dbReference>
<dbReference type="GO" id="GO:0009584">
    <property type="term" value="P:detection of visible light"/>
    <property type="evidence" value="ECO:0007669"/>
    <property type="project" value="InterPro"/>
</dbReference>
<evidence type="ECO:0000256" key="3">
    <source>
        <dbReference type="ARBA" id="ARBA00012438"/>
    </source>
</evidence>
<dbReference type="PANTHER" id="PTHR42878:SF15">
    <property type="entry name" value="BACTERIOPHYTOCHROME"/>
    <property type="match status" value="1"/>
</dbReference>
<dbReference type="SMART" id="SM00388">
    <property type="entry name" value="HisKA"/>
    <property type="match status" value="1"/>
</dbReference>
<keyword evidence="14" id="KW-1185">Reference proteome</keyword>
<feature type="domain" description="Histidine kinase" evidence="12">
    <location>
        <begin position="540"/>
        <end position="756"/>
    </location>
</feature>
<dbReference type="Pfam" id="PF00360">
    <property type="entry name" value="PHY"/>
    <property type="match status" value="1"/>
</dbReference>
<dbReference type="Pfam" id="PF08446">
    <property type="entry name" value="PAS_2"/>
    <property type="match status" value="1"/>
</dbReference>
<dbReference type="AlphaFoldDB" id="A0A437P4S5"/>
<evidence type="ECO:0000313" key="13">
    <source>
        <dbReference type="EMBL" id="RVU17223.1"/>
    </source>
</evidence>
<evidence type="ECO:0000259" key="11">
    <source>
        <dbReference type="PROSITE" id="PS50046"/>
    </source>
</evidence>
<dbReference type="GO" id="GO:0007234">
    <property type="term" value="P:osmosensory signaling via phosphorelay pathway"/>
    <property type="evidence" value="ECO:0007669"/>
    <property type="project" value="TreeGrafter"/>
</dbReference>
<name>A0A437P4S5_9HYPH</name>
<dbReference type="GO" id="GO:0000155">
    <property type="term" value="F:phosphorelay sensor kinase activity"/>
    <property type="evidence" value="ECO:0007669"/>
    <property type="project" value="InterPro"/>
</dbReference>
<dbReference type="InterPro" id="IPR036097">
    <property type="entry name" value="HisK_dim/P_sf"/>
</dbReference>
<comment type="catalytic activity">
    <reaction evidence="1">
        <text>ATP + protein L-histidine = ADP + protein N-phospho-L-histidine.</text>
        <dbReference type="EC" id="2.7.13.3"/>
    </reaction>
</comment>
<comment type="caution">
    <text evidence="13">The sequence shown here is derived from an EMBL/GenBank/DDBJ whole genome shotgun (WGS) entry which is preliminary data.</text>
</comment>
<dbReference type="InterPro" id="IPR016132">
    <property type="entry name" value="Phyto_chromo_attachment"/>
</dbReference>
<proteinExistence type="inferred from homology"/>
<keyword evidence="7" id="KW-0808">Transferase</keyword>
<keyword evidence="4" id="KW-0600">Photoreceptor protein</keyword>
<dbReference type="InterPro" id="IPR013515">
    <property type="entry name" value="Phytochrome_cen-reg"/>
</dbReference>
<accession>A0A437P4S5</accession>
<sequence length="759" mass="82508">MNSAARALDAAQLTACDREPIHLLGTLQPHGFLLAVQGPELRIVQASQNVPDRPGRAGADVIGRPLTEVFPGIAGALAGAATPQPEGEGARYLRTLDLDTADGPRRYDLAVHRSGPLAVVELEEAAAGADADLSLDALSPRLNAFVESLHRAGTVADLCGLLAAEARRVTGFDRALVYRFDRDWHGTVVAEDGNGVLPSYLDLRFPASDIPAQARELYRRNRLRIIPDAGYVPVPIVPAVPPSTGAPLDLSHSILRSVSPVHVEYMRNMGTMASMSVSILVDGRLWGLISCHNKAPRRVPLQARNACDLLTRVFALQLAAKERSAGAEERLRLGAVGGRLLGYMTEADSFAAGLVAHADDLLALAEAEGVAIVAGDQCRLVGRTPAKAEVQRLCEWLAARDGDEDVFATDALAEVYPPAADFTEVASGLLAIAVSQTSPNAVLWFRPEVVQTVRWGGDPTKAATPDPAGGPMRLHPRTSFEIWKETLRGRALPWSVAQIDAAKDLRAAILGIVLRRAEELAALSEELQRSNKELEAFSYSVSHDLRAPFRHIVGYSELLRTREGDRLSDKGRHYLDTIVEAAFSAGTLVDSLLTFSQMGRNALKRVFGDMNLLVEEVRRKVMRDVPAGRQIRWQVGSLGRVYADPVMLRLVVENLLSNAVKYSRGRPDAVIEVGRAPDDRGEAVFFVRDNGIGFDMAYVNKLFGVFQRLHRVEEFEGTGIGLANVRRIVERHGGRVWAEGALGQGATFHFTLPDRMEAR</sequence>
<dbReference type="OrthoDB" id="9760752at2"/>
<dbReference type="GO" id="GO:0000156">
    <property type="term" value="F:phosphorelay response regulator activity"/>
    <property type="evidence" value="ECO:0007669"/>
    <property type="project" value="TreeGrafter"/>
</dbReference>
<dbReference type="InterPro" id="IPR013654">
    <property type="entry name" value="PAS_2"/>
</dbReference>
<dbReference type="EC" id="2.7.13.3" evidence="3"/>
<dbReference type="Pfam" id="PF02518">
    <property type="entry name" value="HATPase_c"/>
    <property type="match status" value="1"/>
</dbReference>
<dbReference type="InterPro" id="IPR036890">
    <property type="entry name" value="HATPase_C_sf"/>
</dbReference>
<dbReference type="SUPFAM" id="SSF55874">
    <property type="entry name" value="ATPase domain of HSP90 chaperone/DNA topoisomerase II/histidine kinase"/>
    <property type="match status" value="1"/>
</dbReference>
<dbReference type="PANTHER" id="PTHR42878">
    <property type="entry name" value="TWO-COMPONENT HISTIDINE KINASE"/>
    <property type="match status" value="1"/>
</dbReference>
<dbReference type="SUPFAM" id="SSF55785">
    <property type="entry name" value="PYP-like sensor domain (PAS domain)"/>
    <property type="match status" value="1"/>
</dbReference>
<dbReference type="Gene3D" id="3.30.450.270">
    <property type="match status" value="1"/>
</dbReference>
<evidence type="ECO:0000256" key="10">
    <source>
        <dbReference type="ARBA" id="ARBA00023170"/>
    </source>
</evidence>
<organism evidence="13 14">
    <name type="scientific">Methylobacterium oryzihabitans</name>
    <dbReference type="NCBI Taxonomy" id="2499852"/>
    <lineage>
        <taxon>Bacteria</taxon>
        <taxon>Pseudomonadati</taxon>
        <taxon>Pseudomonadota</taxon>
        <taxon>Alphaproteobacteria</taxon>
        <taxon>Hyphomicrobiales</taxon>
        <taxon>Methylobacteriaceae</taxon>
        <taxon>Methylobacterium</taxon>
    </lineage>
</organism>
<keyword evidence="6" id="KW-0716">Sensory transduction</keyword>
<evidence type="ECO:0000259" key="12">
    <source>
        <dbReference type="PROSITE" id="PS50109"/>
    </source>
</evidence>
<dbReference type="SUPFAM" id="SSF55781">
    <property type="entry name" value="GAF domain-like"/>
    <property type="match status" value="2"/>
</dbReference>
<keyword evidence="10" id="KW-0675">Receptor</keyword>
<dbReference type="SMART" id="SM00387">
    <property type="entry name" value="HATPase_c"/>
    <property type="match status" value="1"/>
</dbReference>
<dbReference type="Gene3D" id="1.10.287.130">
    <property type="match status" value="1"/>
</dbReference>
<dbReference type="InterPro" id="IPR029016">
    <property type="entry name" value="GAF-like_dom_sf"/>
</dbReference>
<evidence type="ECO:0000256" key="4">
    <source>
        <dbReference type="ARBA" id="ARBA00022543"/>
    </source>
</evidence>
<evidence type="ECO:0000256" key="9">
    <source>
        <dbReference type="ARBA" id="ARBA00022991"/>
    </source>
</evidence>
<evidence type="ECO:0000256" key="7">
    <source>
        <dbReference type="ARBA" id="ARBA00022679"/>
    </source>
</evidence>
<evidence type="ECO:0000256" key="6">
    <source>
        <dbReference type="ARBA" id="ARBA00022606"/>
    </source>
</evidence>
<keyword evidence="9" id="KW-0157">Chromophore</keyword>
<dbReference type="PROSITE" id="PS50109">
    <property type="entry name" value="HIS_KIN"/>
    <property type="match status" value="1"/>
</dbReference>
<evidence type="ECO:0000313" key="14">
    <source>
        <dbReference type="Proteomes" id="UP000286997"/>
    </source>
</evidence>
<dbReference type="SMART" id="SM00065">
    <property type="entry name" value="GAF"/>
    <property type="match status" value="1"/>
</dbReference>
<dbReference type="InterPro" id="IPR003018">
    <property type="entry name" value="GAF"/>
</dbReference>
<evidence type="ECO:0000256" key="8">
    <source>
        <dbReference type="ARBA" id="ARBA00022777"/>
    </source>
</evidence>
<evidence type="ECO:0000256" key="2">
    <source>
        <dbReference type="ARBA" id="ARBA00006402"/>
    </source>
</evidence>
<keyword evidence="8" id="KW-0418">Kinase</keyword>
<dbReference type="CDD" id="cd00082">
    <property type="entry name" value="HisKA"/>
    <property type="match status" value="1"/>
</dbReference>
<gene>
    <name evidence="13" type="ORF">EOE48_15100</name>
</gene>
<dbReference type="Gene3D" id="3.30.565.10">
    <property type="entry name" value="Histidine kinase-like ATPase, C-terminal domain"/>
    <property type="match status" value="1"/>
</dbReference>
<dbReference type="InterPro" id="IPR003661">
    <property type="entry name" value="HisK_dim/P_dom"/>
</dbReference>
<dbReference type="InterPro" id="IPR001294">
    <property type="entry name" value="Phytochrome"/>
</dbReference>
<dbReference type="InterPro" id="IPR050351">
    <property type="entry name" value="BphY/WalK/GraS-like"/>
</dbReference>
<dbReference type="SUPFAM" id="SSF47384">
    <property type="entry name" value="Homodimeric domain of signal transducing histidine kinase"/>
    <property type="match status" value="1"/>
</dbReference>
<dbReference type="InterPro" id="IPR035965">
    <property type="entry name" value="PAS-like_dom_sf"/>
</dbReference>
<dbReference type="RefSeq" id="WP_127730499.1">
    <property type="nucleotide sequence ID" value="NZ_SACP01000013.1"/>
</dbReference>
<keyword evidence="5" id="KW-0597">Phosphoprotein</keyword>
<evidence type="ECO:0000256" key="5">
    <source>
        <dbReference type="ARBA" id="ARBA00022553"/>
    </source>
</evidence>
<protein>
    <recommendedName>
        <fullName evidence="3">histidine kinase</fullName>
        <ecNumber evidence="3">2.7.13.3</ecNumber>
    </recommendedName>
</protein>
<feature type="domain" description="Phytochrome chromophore attachment site" evidence="11">
    <location>
        <begin position="154"/>
        <end position="312"/>
    </location>
</feature>
<dbReference type="Pfam" id="PF00512">
    <property type="entry name" value="HisKA"/>
    <property type="match status" value="1"/>
</dbReference>
<dbReference type="PROSITE" id="PS50046">
    <property type="entry name" value="PHYTOCHROME_2"/>
    <property type="match status" value="1"/>
</dbReference>
<dbReference type="GO" id="GO:0006355">
    <property type="term" value="P:regulation of DNA-templated transcription"/>
    <property type="evidence" value="ECO:0007669"/>
    <property type="project" value="InterPro"/>
</dbReference>
<dbReference type="Gene3D" id="3.30.450.40">
    <property type="match status" value="1"/>
</dbReference>
<dbReference type="EMBL" id="SACP01000013">
    <property type="protein sequence ID" value="RVU17223.1"/>
    <property type="molecule type" value="Genomic_DNA"/>
</dbReference>
<dbReference type="Pfam" id="PF01590">
    <property type="entry name" value="GAF"/>
    <property type="match status" value="1"/>
</dbReference>